<dbReference type="Gramene" id="AUR62025476-RA">
    <property type="protein sequence ID" value="AUR62025476-RA:cds"/>
    <property type="gene ID" value="AUR62025476"/>
</dbReference>
<evidence type="ECO:0000313" key="3">
    <source>
        <dbReference type="Proteomes" id="UP000596660"/>
    </source>
</evidence>
<dbReference type="PANTHER" id="PTHR44259">
    <property type="entry name" value="OS07G0183000 PROTEIN-RELATED"/>
    <property type="match status" value="1"/>
</dbReference>
<proteinExistence type="predicted"/>
<dbReference type="Pfam" id="PF03478">
    <property type="entry name" value="Beta-prop_KIB1-4"/>
    <property type="match status" value="1"/>
</dbReference>
<sequence length="251" mass="28942">MIYKLHPELITKIAEHIEFYEDFETFGKLCTCWRKAMKLADRSAASRQTPQLMLAPESGNIYSKDQLYSFHSRKISKLDLPTPEDDPDGMWQYIVSSSHGCLFYVNDTGAVNIVISLVHPISKEAIRTPELPTCFFQAEDSDDVHTVAIWNSKENYWVVKELSADEYEMTTNITVTFHKEEFYICDESSKTIVGFVIKDDAICTRLLFVKPPWEEAEDREKIYLVGSGDALLLVRCKLPNPSRHGTFYFRM</sequence>
<name>A0A803M9A0_CHEQI</name>
<dbReference type="InterPro" id="IPR005174">
    <property type="entry name" value="KIB1-4_b-propeller"/>
</dbReference>
<accession>A0A803M9A0</accession>
<evidence type="ECO:0000259" key="1">
    <source>
        <dbReference type="Pfam" id="PF03478"/>
    </source>
</evidence>
<organism evidence="2 3">
    <name type="scientific">Chenopodium quinoa</name>
    <name type="common">Quinoa</name>
    <dbReference type="NCBI Taxonomy" id="63459"/>
    <lineage>
        <taxon>Eukaryota</taxon>
        <taxon>Viridiplantae</taxon>
        <taxon>Streptophyta</taxon>
        <taxon>Embryophyta</taxon>
        <taxon>Tracheophyta</taxon>
        <taxon>Spermatophyta</taxon>
        <taxon>Magnoliopsida</taxon>
        <taxon>eudicotyledons</taxon>
        <taxon>Gunneridae</taxon>
        <taxon>Pentapetalae</taxon>
        <taxon>Caryophyllales</taxon>
        <taxon>Chenopodiaceae</taxon>
        <taxon>Chenopodioideae</taxon>
        <taxon>Atripliceae</taxon>
        <taxon>Chenopodium</taxon>
    </lineage>
</organism>
<feature type="domain" description="KIB1-4 beta-propeller" evidence="1">
    <location>
        <begin position="67"/>
        <end position="246"/>
    </location>
</feature>
<keyword evidence="3" id="KW-1185">Reference proteome</keyword>
<dbReference type="Proteomes" id="UP000596660">
    <property type="component" value="Unplaced"/>
</dbReference>
<dbReference type="PANTHER" id="PTHR44259:SF107">
    <property type="entry name" value="F-BOX PROTEIN SKIP23-LIKE"/>
    <property type="match status" value="1"/>
</dbReference>
<dbReference type="InterPro" id="IPR050942">
    <property type="entry name" value="F-box_BR-signaling"/>
</dbReference>
<dbReference type="EnsemblPlants" id="AUR62025476-RA">
    <property type="protein sequence ID" value="AUR62025476-RA:cds"/>
    <property type="gene ID" value="AUR62025476"/>
</dbReference>
<reference evidence="2" key="2">
    <citation type="submission" date="2021-03" db="UniProtKB">
        <authorList>
            <consortium name="EnsemblPlants"/>
        </authorList>
    </citation>
    <scope>IDENTIFICATION</scope>
</reference>
<reference evidence="2" key="1">
    <citation type="journal article" date="2017" name="Nature">
        <title>The genome of Chenopodium quinoa.</title>
        <authorList>
            <person name="Jarvis D.E."/>
            <person name="Ho Y.S."/>
            <person name="Lightfoot D.J."/>
            <person name="Schmoeckel S.M."/>
            <person name="Li B."/>
            <person name="Borm T.J.A."/>
            <person name="Ohyanagi H."/>
            <person name="Mineta K."/>
            <person name="Michell C.T."/>
            <person name="Saber N."/>
            <person name="Kharbatia N.M."/>
            <person name="Rupper R.R."/>
            <person name="Sharp A.R."/>
            <person name="Dally N."/>
            <person name="Boughton B.A."/>
            <person name="Woo Y.H."/>
            <person name="Gao G."/>
            <person name="Schijlen E.G.W.M."/>
            <person name="Guo X."/>
            <person name="Momin A.A."/>
            <person name="Negrao S."/>
            <person name="Al-Babili S."/>
            <person name="Gehring C."/>
            <person name="Roessner U."/>
            <person name="Jung C."/>
            <person name="Murphy K."/>
            <person name="Arold S.T."/>
            <person name="Gojobori T."/>
            <person name="van der Linden C.G."/>
            <person name="van Loo E.N."/>
            <person name="Jellen E.N."/>
            <person name="Maughan P.J."/>
            <person name="Tester M."/>
        </authorList>
    </citation>
    <scope>NUCLEOTIDE SEQUENCE [LARGE SCALE GENOMIC DNA]</scope>
    <source>
        <strain evidence="2">cv. PI 614886</strain>
    </source>
</reference>
<protein>
    <recommendedName>
        <fullName evidence="1">KIB1-4 beta-propeller domain-containing protein</fullName>
    </recommendedName>
</protein>
<evidence type="ECO:0000313" key="2">
    <source>
        <dbReference type="EnsemblPlants" id="AUR62025476-RA:cds"/>
    </source>
</evidence>
<dbReference type="AlphaFoldDB" id="A0A803M9A0"/>